<dbReference type="EMBL" id="CP003418">
    <property type="protein sequence ID" value="AFH50320.1"/>
    <property type="molecule type" value="Genomic_DNA"/>
</dbReference>
<dbReference type="AlphaFoldDB" id="I0AMW3"/>
<evidence type="ECO:0000313" key="2">
    <source>
        <dbReference type="Proteomes" id="UP000007394"/>
    </source>
</evidence>
<dbReference type="Pfam" id="PF16248">
    <property type="entry name" value="DUF4905"/>
    <property type="match status" value="1"/>
</dbReference>
<keyword evidence="2" id="KW-1185">Reference proteome</keyword>
<organism evidence="1 2">
    <name type="scientific">Ignavibacterium album (strain DSM 19864 / JCM 16511 / NBRC 101810 / Mat9-16)</name>
    <dbReference type="NCBI Taxonomy" id="945713"/>
    <lineage>
        <taxon>Bacteria</taxon>
        <taxon>Pseudomonadati</taxon>
        <taxon>Ignavibacteriota</taxon>
        <taxon>Ignavibacteria</taxon>
        <taxon>Ignavibacteriales</taxon>
        <taxon>Ignavibacteriaceae</taxon>
        <taxon>Ignavibacterium</taxon>
    </lineage>
</organism>
<protein>
    <recommendedName>
        <fullName evidence="3">DUF4905 domain-containing protein</fullName>
    </recommendedName>
</protein>
<evidence type="ECO:0008006" key="3">
    <source>
        <dbReference type="Google" id="ProtNLM"/>
    </source>
</evidence>
<proteinExistence type="predicted"/>
<dbReference type="Proteomes" id="UP000007394">
    <property type="component" value="Chromosome"/>
</dbReference>
<dbReference type="HOGENOM" id="CLU_1052817_0_0_10"/>
<accession>I0AMW3</accession>
<dbReference type="STRING" id="945713.IALB_2617"/>
<dbReference type="RefSeq" id="WP_014561461.1">
    <property type="nucleotide sequence ID" value="NC_017464.1"/>
</dbReference>
<dbReference type="InterPro" id="IPR032595">
    <property type="entry name" value="DUF4905"/>
</dbReference>
<name>I0AMW3_IGNAJ</name>
<sequence length="264" mass="30455">MVVKNLYKYDRGRQIFRLIPTDTGKLIIEERERNIKEAFFSCLDILTGRSIFSDLQFDEKYWIGIESIYKDVILFHRFERPDLPNHKGIIAYDIKSQTVLWENPNSFLYAGDDKIVFLTFDSGIKGLIAIDYLSGEVFNDEKIILEIIPEKEDFSSYIHSKRISLTEVDKVAGETSGKIFSDYLINGDINFASRDNFSFYSFHHITENGKLDNLFFAVDESGTIILKETLNKGLDKLEPESFFIKDDLLFLLFGSTGVGVYQII</sequence>
<evidence type="ECO:0000313" key="1">
    <source>
        <dbReference type="EMBL" id="AFH50320.1"/>
    </source>
</evidence>
<dbReference type="eggNOG" id="ENOG5032UCS">
    <property type="taxonomic scope" value="Bacteria"/>
</dbReference>
<dbReference type="KEGG" id="ial:IALB_2617"/>
<gene>
    <name evidence="1" type="ordered locus">IALB_2617</name>
</gene>
<reference evidence="1 2" key="1">
    <citation type="journal article" date="2012" name="Front. Microbiol.">
        <title>Complete genome of Ignavibacterium album, a metabolically versatile, flagellated, facultative anaerobe from the phylum Chlorobi.</title>
        <authorList>
            <person name="Liu Z."/>
            <person name="Frigaard N.-U."/>
            <person name="Vogl K."/>
            <person name="Iino T."/>
            <person name="Ohkuma M."/>
            <person name="Overmann J."/>
            <person name="Bryant D.A."/>
        </authorList>
    </citation>
    <scope>NUCLEOTIDE SEQUENCE [LARGE SCALE GENOMIC DNA]</scope>
    <source>
        <strain evidence="2">DSM 19864 / JCM 16511 / NBRC 101810 / Mat9-16</strain>
    </source>
</reference>
<dbReference type="OrthoDB" id="849670at2"/>